<dbReference type="AlphaFoldDB" id="A0A1F7I6M9"/>
<organism evidence="2 3">
    <name type="scientific">Candidatus Roizmanbacteria bacterium RIFCSPLOWO2_01_FULL_35_13</name>
    <dbReference type="NCBI Taxonomy" id="1802055"/>
    <lineage>
        <taxon>Bacteria</taxon>
        <taxon>Candidatus Roizmaniibacteriota</taxon>
    </lineage>
</organism>
<evidence type="ECO:0000313" key="3">
    <source>
        <dbReference type="Proteomes" id="UP000179270"/>
    </source>
</evidence>
<comment type="caution">
    <text evidence="2">The sequence shown here is derived from an EMBL/GenBank/DDBJ whole genome shotgun (WGS) entry which is preliminary data.</text>
</comment>
<dbReference type="EMBL" id="MGAF01000060">
    <property type="protein sequence ID" value="OGK39030.1"/>
    <property type="molecule type" value="Genomic_DNA"/>
</dbReference>
<evidence type="ECO:0000313" key="2">
    <source>
        <dbReference type="EMBL" id="OGK39030.1"/>
    </source>
</evidence>
<reference evidence="2 3" key="1">
    <citation type="journal article" date="2016" name="Nat. Commun.">
        <title>Thousands of microbial genomes shed light on interconnected biogeochemical processes in an aquifer system.</title>
        <authorList>
            <person name="Anantharaman K."/>
            <person name="Brown C.T."/>
            <person name="Hug L.A."/>
            <person name="Sharon I."/>
            <person name="Castelle C.J."/>
            <person name="Probst A.J."/>
            <person name="Thomas B.C."/>
            <person name="Singh A."/>
            <person name="Wilkins M.J."/>
            <person name="Karaoz U."/>
            <person name="Brodie E.L."/>
            <person name="Williams K.H."/>
            <person name="Hubbard S.S."/>
            <person name="Banfield J.F."/>
        </authorList>
    </citation>
    <scope>NUCLEOTIDE SEQUENCE [LARGE SCALE GENOMIC DNA]</scope>
</reference>
<name>A0A1F7I6M9_9BACT</name>
<sequence length="348" mass="39870">MTLTEVSFYSRKFVPFALLFFLILLIFYYLIKVLLLTITPTQQITLYTDPIFGKIKRPIILDPKPSSNLNFSIDTIEGKPVTSTESAKVFFLPSAAAKFGYRERIYLIAKSLGFDTEVVKHKLDGKEAVFQDATQTLKIDITNLNFTYEYNFENEQQIFENTIIPPKKDSEDKAIDFLKTVGRYPEELAQGKSNAIFISFDPAARQMKLLETSFGSNMVEVDFYRPDQEIYPVVSPKYFNSQNYVMLVAYEGDFKILKAQIKFYEKSDSQIGIYPVKTGDAAYEALKTGKGLIIQNESAGSDIVIKKMFLGYFDPDVYQEYYQPVYVFLGNNNFVGYVPAVTDEFYTE</sequence>
<keyword evidence="1" id="KW-0812">Transmembrane</keyword>
<feature type="transmembrane region" description="Helical" evidence="1">
    <location>
        <begin position="12"/>
        <end position="31"/>
    </location>
</feature>
<proteinExistence type="predicted"/>
<keyword evidence="1" id="KW-0472">Membrane</keyword>
<evidence type="ECO:0000256" key="1">
    <source>
        <dbReference type="SAM" id="Phobius"/>
    </source>
</evidence>
<protein>
    <submittedName>
        <fullName evidence="2">Uncharacterized protein</fullName>
    </submittedName>
</protein>
<dbReference type="STRING" id="1802055.A3A74_04550"/>
<dbReference type="Proteomes" id="UP000179270">
    <property type="component" value="Unassembled WGS sequence"/>
</dbReference>
<accession>A0A1F7I6M9</accession>
<gene>
    <name evidence="2" type="ORF">A3A74_04550</name>
</gene>
<keyword evidence="1" id="KW-1133">Transmembrane helix</keyword>